<feature type="signal peptide" evidence="2">
    <location>
        <begin position="1"/>
        <end position="21"/>
    </location>
</feature>
<dbReference type="Proteomes" id="UP000887566">
    <property type="component" value="Unplaced"/>
</dbReference>
<evidence type="ECO:0000313" key="3">
    <source>
        <dbReference type="Proteomes" id="UP000887566"/>
    </source>
</evidence>
<accession>A0A914XL57</accession>
<dbReference type="AlphaFoldDB" id="A0A914XL57"/>
<organism evidence="3 4">
    <name type="scientific">Plectus sambesii</name>
    <dbReference type="NCBI Taxonomy" id="2011161"/>
    <lineage>
        <taxon>Eukaryota</taxon>
        <taxon>Metazoa</taxon>
        <taxon>Ecdysozoa</taxon>
        <taxon>Nematoda</taxon>
        <taxon>Chromadorea</taxon>
        <taxon>Plectida</taxon>
        <taxon>Plectina</taxon>
        <taxon>Plectoidea</taxon>
        <taxon>Plectidae</taxon>
        <taxon>Plectus</taxon>
    </lineage>
</organism>
<proteinExistence type="predicted"/>
<feature type="region of interest" description="Disordered" evidence="1">
    <location>
        <begin position="93"/>
        <end position="122"/>
    </location>
</feature>
<sequence length="303" mass="34420">MVAFTHLPVYFLLFCSTFTKSANRKRSAERSETESDVIEKKMKTATSSQKLLSIDTNAKMRAKSSRSKKANKSPDFVRKKVIALNLLQKKMITSEPNAPKRAAKERINSKKKQLQKKKSFSRTLRPPVITSVTVAPAPLPPRGFSFSISQDSVQLKSIVRSSSTPTAQKSVSFGTCILRYFKRSHGTCVIPEETGDATTLGLGEEYPFSTIHYQLSSIIDNDEDSLWRSNKAYRSTKLSIRERQMLLLAAAVEAKDRMFMSRKMRRNAMRVYAEWHKLSEQSLEISDRLLLRSHEMRSTGERG</sequence>
<keyword evidence="3" id="KW-1185">Reference proteome</keyword>
<reference evidence="4" key="1">
    <citation type="submission" date="2022-11" db="UniProtKB">
        <authorList>
            <consortium name="WormBaseParasite"/>
        </authorList>
    </citation>
    <scope>IDENTIFICATION</scope>
</reference>
<protein>
    <submittedName>
        <fullName evidence="4">Uncharacterized protein</fullName>
    </submittedName>
</protein>
<feature type="compositionally biased region" description="Basic residues" evidence="1">
    <location>
        <begin position="109"/>
        <end position="120"/>
    </location>
</feature>
<dbReference type="WBParaSite" id="PSAMB.scaffold836size40596.g9002.t1">
    <property type="protein sequence ID" value="PSAMB.scaffold836size40596.g9002.t1"/>
    <property type="gene ID" value="PSAMB.scaffold836size40596.g9002"/>
</dbReference>
<evidence type="ECO:0000256" key="1">
    <source>
        <dbReference type="SAM" id="MobiDB-lite"/>
    </source>
</evidence>
<feature type="region of interest" description="Disordered" evidence="1">
    <location>
        <begin position="24"/>
        <end position="44"/>
    </location>
</feature>
<feature type="compositionally biased region" description="Basic and acidic residues" evidence="1">
    <location>
        <begin position="26"/>
        <end position="42"/>
    </location>
</feature>
<feature type="chain" id="PRO_5036949410" evidence="2">
    <location>
        <begin position="22"/>
        <end position="303"/>
    </location>
</feature>
<name>A0A914XL57_9BILA</name>
<keyword evidence="2" id="KW-0732">Signal</keyword>
<evidence type="ECO:0000313" key="4">
    <source>
        <dbReference type="WBParaSite" id="PSAMB.scaffold836size40596.g9002.t1"/>
    </source>
</evidence>
<evidence type="ECO:0000256" key="2">
    <source>
        <dbReference type="SAM" id="SignalP"/>
    </source>
</evidence>